<dbReference type="Proteomes" id="UP000178656">
    <property type="component" value="Unassembled WGS sequence"/>
</dbReference>
<proteinExistence type="predicted"/>
<reference evidence="1 2" key="1">
    <citation type="journal article" date="2016" name="Nat. Commun.">
        <title>Thousands of microbial genomes shed light on interconnected biogeochemical processes in an aquifer system.</title>
        <authorList>
            <person name="Anantharaman K."/>
            <person name="Brown C.T."/>
            <person name="Hug L.A."/>
            <person name="Sharon I."/>
            <person name="Castelle C.J."/>
            <person name="Probst A.J."/>
            <person name="Thomas B.C."/>
            <person name="Singh A."/>
            <person name="Wilkins M.J."/>
            <person name="Karaoz U."/>
            <person name="Brodie E.L."/>
            <person name="Williams K.H."/>
            <person name="Hubbard S.S."/>
            <person name="Banfield J.F."/>
        </authorList>
    </citation>
    <scope>NUCLEOTIDE SEQUENCE [LARGE SCALE GENOMIC DNA]</scope>
</reference>
<name>A0A1F5T7X5_9BACT</name>
<evidence type="ECO:0000313" key="1">
    <source>
        <dbReference type="EMBL" id="OGF35058.1"/>
    </source>
</evidence>
<dbReference type="AlphaFoldDB" id="A0A1F5T7X5"/>
<gene>
    <name evidence="1" type="ORF">A2482_01150</name>
</gene>
<accession>A0A1F5T7X5</accession>
<protein>
    <submittedName>
        <fullName evidence="1">Uncharacterized protein</fullName>
    </submittedName>
</protein>
<dbReference type="EMBL" id="MFGM01000060">
    <property type="protein sequence ID" value="OGF35058.1"/>
    <property type="molecule type" value="Genomic_DNA"/>
</dbReference>
<sequence length="109" mass="12410">MSANKIPAWFPKVGEEIGLVTQGEKKIKKYKVTELLTYKQGGFRARLRKGGVLDCDKNGASVIENFDPDWALTDGGANMTLFWHRIEQMLLYRPKVVFPRPKKASRAQK</sequence>
<evidence type="ECO:0000313" key="2">
    <source>
        <dbReference type="Proteomes" id="UP000178656"/>
    </source>
</evidence>
<organism evidence="1 2">
    <name type="scientific">Candidatus Falkowbacteria bacterium RIFOXYC2_FULL_48_21</name>
    <dbReference type="NCBI Taxonomy" id="1798005"/>
    <lineage>
        <taxon>Bacteria</taxon>
        <taxon>Candidatus Falkowiibacteriota</taxon>
    </lineage>
</organism>
<comment type="caution">
    <text evidence="1">The sequence shown here is derived from an EMBL/GenBank/DDBJ whole genome shotgun (WGS) entry which is preliminary data.</text>
</comment>